<feature type="domain" description="Retrotransposon gag" evidence="2">
    <location>
        <begin position="155"/>
        <end position="220"/>
    </location>
</feature>
<feature type="compositionally biased region" description="Polar residues" evidence="1">
    <location>
        <begin position="33"/>
        <end position="43"/>
    </location>
</feature>
<evidence type="ECO:0000256" key="1">
    <source>
        <dbReference type="SAM" id="MobiDB-lite"/>
    </source>
</evidence>
<feature type="region of interest" description="Disordered" evidence="1">
    <location>
        <begin position="23"/>
        <end position="51"/>
    </location>
</feature>
<dbReference type="HOGENOM" id="CLU_1256487_0_0_1"/>
<organism evidence="3 4">
    <name type="scientific">Pisolithus tinctorius Marx 270</name>
    <dbReference type="NCBI Taxonomy" id="870435"/>
    <lineage>
        <taxon>Eukaryota</taxon>
        <taxon>Fungi</taxon>
        <taxon>Dikarya</taxon>
        <taxon>Basidiomycota</taxon>
        <taxon>Agaricomycotina</taxon>
        <taxon>Agaricomycetes</taxon>
        <taxon>Agaricomycetidae</taxon>
        <taxon>Boletales</taxon>
        <taxon>Sclerodermatineae</taxon>
        <taxon>Pisolithaceae</taxon>
        <taxon>Pisolithus</taxon>
    </lineage>
</organism>
<dbReference type="InParanoid" id="A0A0C3P2P6"/>
<keyword evidence="4" id="KW-1185">Reference proteome</keyword>
<evidence type="ECO:0000313" key="4">
    <source>
        <dbReference type="Proteomes" id="UP000054217"/>
    </source>
</evidence>
<dbReference type="EMBL" id="KN831960">
    <property type="protein sequence ID" value="KIO07300.1"/>
    <property type="molecule type" value="Genomic_DNA"/>
</dbReference>
<evidence type="ECO:0000313" key="3">
    <source>
        <dbReference type="EMBL" id="KIO07300.1"/>
    </source>
</evidence>
<dbReference type="Proteomes" id="UP000054217">
    <property type="component" value="Unassembled WGS sequence"/>
</dbReference>
<evidence type="ECO:0000259" key="2">
    <source>
        <dbReference type="Pfam" id="PF03732"/>
    </source>
</evidence>
<feature type="compositionally biased region" description="Pro residues" evidence="1">
    <location>
        <begin position="70"/>
        <end position="86"/>
    </location>
</feature>
<dbReference type="OrthoDB" id="2685825at2759"/>
<proteinExistence type="predicted"/>
<dbReference type="STRING" id="870435.A0A0C3P2P6"/>
<gene>
    <name evidence="3" type="ORF">M404DRAFT_23790</name>
</gene>
<protein>
    <recommendedName>
        <fullName evidence="2">Retrotransposon gag domain-containing protein</fullName>
    </recommendedName>
</protein>
<reference evidence="3 4" key="1">
    <citation type="submission" date="2014-04" db="EMBL/GenBank/DDBJ databases">
        <authorList>
            <consortium name="DOE Joint Genome Institute"/>
            <person name="Kuo A."/>
            <person name="Kohler A."/>
            <person name="Costa M.D."/>
            <person name="Nagy L.G."/>
            <person name="Floudas D."/>
            <person name="Copeland A."/>
            <person name="Barry K.W."/>
            <person name="Cichocki N."/>
            <person name="Veneault-Fourrey C."/>
            <person name="LaButti K."/>
            <person name="Lindquist E.A."/>
            <person name="Lipzen A."/>
            <person name="Lundell T."/>
            <person name="Morin E."/>
            <person name="Murat C."/>
            <person name="Sun H."/>
            <person name="Tunlid A."/>
            <person name="Henrissat B."/>
            <person name="Grigoriev I.V."/>
            <person name="Hibbett D.S."/>
            <person name="Martin F."/>
            <person name="Nordberg H.P."/>
            <person name="Cantor M.N."/>
            <person name="Hua S.X."/>
        </authorList>
    </citation>
    <scope>NUCLEOTIDE SEQUENCE [LARGE SCALE GENOMIC DNA]</scope>
    <source>
        <strain evidence="3 4">Marx 270</strain>
    </source>
</reference>
<feature type="region of interest" description="Disordered" evidence="1">
    <location>
        <begin position="70"/>
        <end position="92"/>
    </location>
</feature>
<dbReference type="InterPro" id="IPR005162">
    <property type="entry name" value="Retrotrans_gag_dom"/>
</dbReference>
<accession>A0A0C3P2P6</accession>
<dbReference type="Pfam" id="PF03732">
    <property type="entry name" value="Retrotrans_gag"/>
    <property type="match status" value="1"/>
</dbReference>
<dbReference type="AlphaFoldDB" id="A0A0C3P2P6"/>
<name>A0A0C3P2P6_PISTI</name>
<reference evidence="4" key="2">
    <citation type="submission" date="2015-01" db="EMBL/GenBank/DDBJ databases">
        <title>Evolutionary Origins and Diversification of the Mycorrhizal Mutualists.</title>
        <authorList>
            <consortium name="DOE Joint Genome Institute"/>
            <consortium name="Mycorrhizal Genomics Consortium"/>
            <person name="Kohler A."/>
            <person name="Kuo A."/>
            <person name="Nagy L.G."/>
            <person name="Floudas D."/>
            <person name="Copeland A."/>
            <person name="Barry K.W."/>
            <person name="Cichocki N."/>
            <person name="Veneault-Fourrey C."/>
            <person name="LaButti K."/>
            <person name="Lindquist E.A."/>
            <person name="Lipzen A."/>
            <person name="Lundell T."/>
            <person name="Morin E."/>
            <person name="Murat C."/>
            <person name="Riley R."/>
            <person name="Ohm R."/>
            <person name="Sun H."/>
            <person name="Tunlid A."/>
            <person name="Henrissat B."/>
            <person name="Grigoriev I.V."/>
            <person name="Hibbett D.S."/>
            <person name="Martin F."/>
        </authorList>
    </citation>
    <scope>NUCLEOTIDE SEQUENCE [LARGE SCALE GENOMIC DNA]</scope>
    <source>
        <strain evidence="4">Marx 270</strain>
    </source>
</reference>
<sequence>MPRTCADVVQPMAYLDHHMWMPHESSSDEEQESTVTDTSSNEPKQPDRGFTSGILSNLFTQSLATLGTPIPPVPPPALPTVPPPPLNMMSGSSSKAVTTMVKATELKIGALSDFDGDQKTAMSWLYSVQTYLLVNEEIYDTDTKMVIYTLSYMKKGVARSWAATFQKTSLEKKPPSFGTFADFMKDFKSSFTSSDTAGTAITKLHTMKQKESVEQYITDF</sequence>